<feature type="non-terminal residue" evidence="2">
    <location>
        <position position="1"/>
    </location>
</feature>
<organism evidence="2 3">
    <name type="scientific">Meganyctiphanes norvegica</name>
    <name type="common">Northern krill</name>
    <name type="synonym">Thysanopoda norvegica</name>
    <dbReference type="NCBI Taxonomy" id="48144"/>
    <lineage>
        <taxon>Eukaryota</taxon>
        <taxon>Metazoa</taxon>
        <taxon>Ecdysozoa</taxon>
        <taxon>Arthropoda</taxon>
        <taxon>Crustacea</taxon>
        <taxon>Multicrustacea</taxon>
        <taxon>Malacostraca</taxon>
        <taxon>Eumalacostraca</taxon>
        <taxon>Eucarida</taxon>
        <taxon>Euphausiacea</taxon>
        <taxon>Euphausiidae</taxon>
        <taxon>Meganyctiphanes</taxon>
    </lineage>
</organism>
<feature type="compositionally biased region" description="Polar residues" evidence="1">
    <location>
        <begin position="193"/>
        <end position="208"/>
    </location>
</feature>
<name>A0AAV2SGG1_MEGNR</name>
<feature type="region of interest" description="Disordered" evidence="1">
    <location>
        <begin position="190"/>
        <end position="262"/>
    </location>
</feature>
<dbReference type="EMBL" id="CAXKWB010066626">
    <property type="protein sequence ID" value="CAL4190294.1"/>
    <property type="molecule type" value="Genomic_DNA"/>
</dbReference>
<dbReference type="Proteomes" id="UP001497623">
    <property type="component" value="Unassembled WGS sequence"/>
</dbReference>
<proteinExistence type="predicted"/>
<evidence type="ECO:0000313" key="2">
    <source>
        <dbReference type="EMBL" id="CAL4190294.1"/>
    </source>
</evidence>
<keyword evidence="3" id="KW-1185">Reference proteome</keyword>
<evidence type="ECO:0000256" key="1">
    <source>
        <dbReference type="SAM" id="MobiDB-lite"/>
    </source>
</evidence>
<evidence type="ECO:0000313" key="3">
    <source>
        <dbReference type="Proteomes" id="UP001497623"/>
    </source>
</evidence>
<reference evidence="2 3" key="1">
    <citation type="submission" date="2024-05" db="EMBL/GenBank/DDBJ databases">
        <authorList>
            <person name="Wallberg A."/>
        </authorList>
    </citation>
    <scope>NUCLEOTIDE SEQUENCE [LARGE SCALE GENOMIC DNA]</scope>
</reference>
<accession>A0AAV2SGG1</accession>
<sequence length="353" mass="37075">NLHDDTMVLIAMRLLCSILACLAIGVRSNPLSQLGSRSVTVTKAEVIPISSLKSLTSSLGTVNQISLGSPKHQANVRPNSRVPSTPHFNIPSIPGAVPFRTSLSNPLSSSPFNEVVNSPSTNAKQAQNNFPVIAFQSSSINDPSALAIQDSPSVPLFAHIPSHRTQAIPLFIHHAPSTAPTALDVGPTKDGQIHTSNQSIFNNPTSGGPISPITFDPHASSSGAQGFIQNNSPNPVLAHGKNSPSKNSQEKVSSQVFGRDRPLFPRNGPFTSSTSGSQNVHRQNIPINFPTPSSFPGLGRFENVNRSPFTALVHLSPSGQGNLGGVPVALFSDTSAVVGLSVGDFLPPGIIRK</sequence>
<comment type="caution">
    <text evidence="2">The sequence shown here is derived from an EMBL/GenBank/DDBJ whole genome shotgun (WGS) entry which is preliminary data.</text>
</comment>
<feature type="compositionally biased region" description="Polar residues" evidence="1">
    <location>
        <begin position="219"/>
        <end position="234"/>
    </location>
</feature>
<protein>
    <submittedName>
        <fullName evidence="2">Uncharacterized protein</fullName>
    </submittedName>
</protein>
<gene>
    <name evidence="2" type="ORF">MNOR_LOCUS36453</name>
</gene>
<dbReference type="AlphaFoldDB" id="A0AAV2SGG1"/>
<feature type="compositionally biased region" description="Polar residues" evidence="1">
    <location>
        <begin position="242"/>
        <end position="256"/>
    </location>
</feature>